<reference evidence="2" key="2">
    <citation type="submission" date="2024-06" db="EMBL/GenBank/DDBJ databases">
        <authorList>
            <person name="Plum-Jensen L.E."/>
            <person name="Schramm A."/>
            <person name="Marshall I.P.G."/>
        </authorList>
    </citation>
    <scope>NUCLEOTIDE SEQUENCE</scope>
    <source>
        <strain evidence="2">Rat1</strain>
    </source>
</reference>
<feature type="compositionally biased region" description="Basic and acidic residues" evidence="1">
    <location>
        <begin position="37"/>
        <end position="51"/>
    </location>
</feature>
<evidence type="ECO:0000313" key="2">
    <source>
        <dbReference type="EMBL" id="XCN72698.1"/>
    </source>
</evidence>
<feature type="region of interest" description="Disordered" evidence="1">
    <location>
        <begin position="28"/>
        <end position="72"/>
    </location>
</feature>
<protein>
    <submittedName>
        <fullName evidence="2">Addiction module protein</fullName>
    </submittedName>
</protein>
<evidence type="ECO:0000256" key="1">
    <source>
        <dbReference type="SAM" id="MobiDB-lite"/>
    </source>
</evidence>
<dbReference type="Pfam" id="PF09720">
    <property type="entry name" value="Unstab_antitox"/>
    <property type="match status" value="1"/>
</dbReference>
<reference evidence="2" key="1">
    <citation type="journal article" date="2024" name="Syst. Appl. Microbiol.">
        <title>First single-strain enrichments of Electrothrix cable bacteria, description of E. aestuarii sp. nov. and E. rattekaaiensis sp. nov., and proposal of a cable bacteria taxonomy following the rules of the SeqCode.</title>
        <authorList>
            <person name="Plum-Jensen L.E."/>
            <person name="Schramm A."/>
            <person name="Marshall I.P.G."/>
        </authorList>
    </citation>
    <scope>NUCLEOTIDE SEQUENCE</scope>
    <source>
        <strain evidence="2">Rat1</strain>
    </source>
</reference>
<dbReference type="KEGG" id="eaj:Q3M24_20790"/>
<proteinExistence type="predicted"/>
<organism evidence="2">
    <name type="scientific">Candidatus Electrothrix aestuarii</name>
    <dbReference type="NCBI Taxonomy" id="3062594"/>
    <lineage>
        <taxon>Bacteria</taxon>
        <taxon>Pseudomonadati</taxon>
        <taxon>Thermodesulfobacteriota</taxon>
        <taxon>Desulfobulbia</taxon>
        <taxon>Desulfobulbales</taxon>
        <taxon>Desulfobulbaceae</taxon>
        <taxon>Candidatus Electrothrix</taxon>
    </lineage>
</organism>
<dbReference type="EMBL" id="CP159373">
    <property type="protein sequence ID" value="XCN72698.1"/>
    <property type="molecule type" value="Genomic_DNA"/>
</dbReference>
<name>A0AAU8LUY0_9BACT</name>
<gene>
    <name evidence="2" type="ORF">Q3M24_20790</name>
</gene>
<sequence length="72" mass="8467">MINKSDVKRMPLNQKLRIMEMIWDDLSSNEDSVDSPSWHKDTLQEREKGLETGDMTASSWEEAKERIKRNVT</sequence>
<dbReference type="AlphaFoldDB" id="A0AAU8LUY0"/>
<accession>A0AAU8LUY0</accession>
<dbReference type="InterPro" id="IPR013406">
    <property type="entry name" value="CHP02574_addiction_mod"/>
</dbReference>